<gene>
    <name evidence="2" type="primary">Contig8259.g8804</name>
    <name evidence="2" type="ORF">STYLEM_10301</name>
</gene>
<evidence type="ECO:0000313" key="3">
    <source>
        <dbReference type="Proteomes" id="UP000039865"/>
    </source>
</evidence>
<feature type="compositionally biased region" description="Polar residues" evidence="1">
    <location>
        <begin position="102"/>
        <end position="125"/>
    </location>
</feature>
<evidence type="ECO:0000313" key="2">
    <source>
        <dbReference type="EMBL" id="CDW81288.1"/>
    </source>
</evidence>
<proteinExistence type="predicted"/>
<evidence type="ECO:0000256" key="1">
    <source>
        <dbReference type="SAM" id="MobiDB-lite"/>
    </source>
</evidence>
<protein>
    <submittedName>
        <fullName evidence="2">Uncharacterized protein</fullName>
    </submittedName>
</protein>
<sequence length="464" mass="53930">MEDQDSILPQFNYLNLTSSSLQSNKTLADTDRIKTIELASESLLKEIGVDIEKFLSKDSFDSFESYRSQYTIPKPSLNSSAFVLPSLSDLSQLTPPDKQAYPKSNSNQNFISSQGSSNNTISTATGQVQSNKILDMKFRQMNMNRYMPTDEEKELFQENHKLRMQRIEERFKQNIQIEQNVGIEEEIDDKVQVLDENDECNQNYGENTNQTSDIKIVEAVDQDNMEKMFQKSLSKKQAQVIEADEEAFEDDMQIQDLSDDEYTQNQSKFGKEIKLVQKSKEQSDYENQLKAIKILIERDQAKQQLEQLQNDDQEPSVQIDTTITSSKQQVTEKYLKNEDDEDFDGVDDILDFEESKKYEVIRTANSNNQHSLQIFDNEQNDQIGNSKFREYMSWQTGDSQSVNNQDAVQILDVKFPDPYMIHEERQAFFDQEYQAFKYNEHGIYSDNSEDEEAEEIIVNSKQKK</sequence>
<dbReference type="Proteomes" id="UP000039865">
    <property type="component" value="Unassembled WGS sequence"/>
</dbReference>
<dbReference type="InParanoid" id="A0A078AKE3"/>
<name>A0A078AKE3_STYLE</name>
<keyword evidence="3" id="KW-1185">Reference proteome</keyword>
<dbReference type="EMBL" id="CCKQ01009783">
    <property type="protein sequence ID" value="CDW81288.1"/>
    <property type="molecule type" value="Genomic_DNA"/>
</dbReference>
<dbReference type="AlphaFoldDB" id="A0A078AKE3"/>
<accession>A0A078AKE3</accession>
<organism evidence="2 3">
    <name type="scientific">Stylonychia lemnae</name>
    <name type="common">Ciliate</name>
    <dbReference type="NCBI Taxonomy" id="5949"/>
    <lineage>
        <taxon>Eukaryota</taxon>
        <taxon>Sar</taxon>
        <taxon>Alveolata</taxon>
        <taxon>Ciliophora</taxon>
        <taxon>Intramacronucleata</taxon>
        <taxon>Spirotrichea</taxon>
        <taxon>Stichotrichia</taxon>
        <taxon>Sporadotrichida</taxon>
        <taxon>Oxytrichidae</taxon>
        <taxon>Stylonychinae</taxon>
        <taxon>Stylonychia</taxon>
    </lineage>
</organism>
<feature type="region of interest" description="Disordered" evidence="1">
    <location>
        <begin position="95"/>
        <end position="125"/>
    </location>
</feature>
<reference evidence="2 3" key="1">
    <citation type="submission" date="2014-06" db="EMBL/GenBank/DDBJ databases">
        <authorList>
            <person name="Swart Estienne"/>
        </authorList>
    </citation>
    <scope>NUCLEOTIDE SEQUENCE [LARGE SCALE GENOMIC DNA]</scope>
    <source>
        <strain evidence="2 3">130c</strain>
    </source>
</reference>